<organism evidence="7 8">
    <name type="scientific">Leucothrix pacifica</name>
    <dbReference type="NCBI Taxonomy" id="1247513"/>
    <lineage>
        <taxon>Bacteria</taxon>
        <taxon>Pseudomonadati</taxon>
        <taxon>Pseudomonadota</taxon>
        <taxon>Gammaproteobacteria</taxon>
        <taxon>Thiotrichales</taxon>
        <taxon>Thiotrichaceae</taxon>
        <taxon>Leucothrix</taxon>
    </lineage>
</organism>
<feature type="domain" description="OmpA-like" evidence="6">
    <location>
        <begin position="333"/>
        <end position="449"/>
    </location>
</feature>
<dbReference type="EMBL" id="QGKM01000037">
    <property type="protein sequence ID" value="PWQ96453.1"/>
    <property type="molecule type" value="Genomic_DNA"/>
</dbReference>
<feature type="signal peptide" evidence="5">
    <location>
        <begin position="1"/>
        <end position="30"/>
    </location>
</feature>
<keyword evidence="5" id="KW-0732">Signal</keyword>
<evidence type="ECO:0000313" key="7">
    <source>
        <dbReference type="EMBL" id="PWQ96453.1"/>
    </source>
</evidence>
<dbReference type="InterPro" id="IPR006664">
    <property type="entry name" value="OMP_bac"/>
</dbReference>
<dbReference type="PANTHER" id="PTHR34720:SF9">
    <property type="entry name" value="BLR4714 PROTEIN"/>
    <property type="match status" value="1"/>
</dbReference>
<dbReference type="InterPro" id="IPR006665">
    <property type="entry name" value="OmpA-like"/>
</dbReference>
<protein>
    <recommendedName>
        <fullName evidence="6">OmpA-like domain-containing protein</fullName>
    </recommendedName>
</protein>
<feature type="region of interest" description="Disordered" evidence="4">
    <location>
        <begin position="272"/>
        <end position="315"/>
    </location>
</feature>
<dbReference type="Pfam" id="PF00691">
    <property type="entry name" value="OmpA"/>
    <property type="match status" value="1"/>
</dbReference>
<dbReference type="CDD" id="cd07185">
    <property type="entry name" value="OmpA_C-like"/>
    <property type="match status" value="1"/>
</dbReference>
<keyword evidence="8" id="KW-1185">Reference proteome</keyword>
<dbReference type="Pfam" id="PF17963">
    <property type="entry name" value="Big_9"/>
    <property type="match status" value="11"/>
</dbReference>
<evidence type="ECO:0000256" key="4">
    <source>
        <dbReference type="SAM" id="MobiDB-lite"/>
    </source>
</evidence>
<dbReference type="Gene3D" id="2.60.40.2810">
    <property type="match status" value="1"/>
</dbReference>
<dbReference type="Gene3D" id="2.60.40.3440">
    <property type="match status" value="9"/>
</dbReference>
<sequence>MKIRNRHLRALRYIAPVFCSIAVLSTQVQAGPTIQLNGDESRDGMADSGNLGYVGGNTRIGVSIDRELQGQVDINQIIHEDDSSATSAEGWFGYKIKDDDNATKGFQGGGVKVNHQWVNDELDTVHKVFGAYDRNTDDQAKATLGYGQETEDLFWSGHVSKGMGDEIVNGDVTTRGYDYGVGGEVGTFFDSTLTRVRGGLDYEFGTEYADDEDRPGQLTVSAGIEQFFHDTPHSISLDVSGNRRQGGNDAEDTDFNARLGYRYEFGGNGAFQSEQTTRRRRVEIPGTPGRPGRAAVPAIPPTPAIAATPARPGRAAIPPKYERRAVQTPGHEFVKTTMKLENETFFKLNSSALTESAKRNLDKIISQVRGHGYLGAIRITGNTCGMGDPVYDQRLSENRANAVRDYLIDQGFNPDHLIARGLGKGSPKYDRSDNDFKNRRVDLEYVTERSIRKKTTKTQYKNVLVQEGRPAIPAQPARPGRAGHPGRPAIPAIPATPGTPSRFVWKTEVVKSAPIWIKRALRNTIKHNKTISTYTTRTAQEVKNDTFIMDSRDGLIDVLSNDSAGVTLVRVSQPANGTVVIEGNKVRYVPNPGYSGPDSFTYTVSDRDGNEITATVNVDVPVAMNNVPVTTSDTASTTEDTLVLIDVLSNDSDPDGDTLVIESTSTPANGSVRVVGGQIEYTPNTGFDGEDTFTYTVNDGNGNISTSTVTVSVSNVNEAPKATDDMVTTPENTPVTIDAVANDTDGDGDDLVITSLSNPANGQVAIVNNQIVYTPDDGFFGSDSFTYTITDNQGHDVTANVTVNVTDVNVTPVPVNDMRTTPENTPVTIAVLDNDSDPDGDPLTITSTTNPSNGSVSIVGDEIVYTPNTGYFGSDSFQYTISDGQGHSETATVTIEVTDVNMTPVAADDMRTTPENTPVTIAVLDNDSDPDGDPLTITDTTSPVNGSVSIVGDEIVYTPNTNYSGPDSFQYTISDGQGHSETATVNIEVTDVNMMPDAVNDSEKTDQDTPVTISVLTNDTDPDGDTLSITGATAPLNGTVSVSGNDIIYTPNTGFSGTDIFDYSITDGQGNNDTASVVVTVEKTNESPLAVDDSRTTDENTPVTIAVLANDSDPDGDTLSITDTTSPSNGTVSIVGDSIVYTPNSGYSGNDSFDYTITDNNGNDVTATVTIVINAVNQAPKLTNDVDSTEEDTPVTIDVTANDTDPEGDTLTVMSASDPSNGTVSIVGNNAVYTPAAGYVGPDSFTYTVNDGNGNTQTATVDVTVTAKVVNLPPIAVDDTANVAYETPTTIPVATNDTDPEGGTTCVSAIQTAPTNGWVEISSSGTDVIYTPFDGFSGTDSFVYLACDAEGNTSPATVTVNVAANTNLPPVISPNYAAIQGYGSVPIRVLADDMDPEGDTLTILRIENGPANGTATISGDRVLYQADDGFVGADSFYYVVSDGNGNEGSARVDVDVKNDIIENRDPVISTIPAFDAANSGTTAMDVGSFISDPDGDSVYVAVADALSGRVVFSGTTLQYTPEEAKSGDTDTIYITVSDGNGGMADSVITVNIQ</sequence>
<dbReference type="RefSeq" id="WP_109838069.1">
    <property type="nucleotide sequence ID" value="NZ_QGKM01000037.1"/>
</dbReference>
<comment type="subcellular location">
    <subcellularLocation>
        <location evidence="1">Membrane</location>
    </subcellularLocation>
</comment>
<dbReference type="PROSITE" id="PS51123">
    <property type="entry name" value="OMPA_2"/>
    <property type="match status" value="1"/>
</dbReference>
<evidence type="ECO:0000256" key="5">
    <source>
        <dbReference type="SAM" id="SignalP"/>
    </source>
</evidence>
<dbReference type="Proteomes" id="UP000245539">
    <property type="component" value="Unassembled WGS sequence"/>
</dbReference>
<dbReference type="InterPro" id="IPR036737">
    <property type="entry name" value="OmpA-like_sf"/>
</dbReference>
<dbReference type="PANTHER" id="PTHR34720">
    <property type="entry name" value="MICROCYSTIN DEPENDENT PROTEIN"/>
    <property type="match status" value="1"/>
</dbReference>
<comment type="caution">
    <text evidence="7">The sequence shown here is derived from an EMBL/GenBank/DDBJ whole genome shotgun (WGS) entry which is preliminary data.</text>
</comment>
<dbReference type="NCBIfam" id="NF012211">
    <property type="entry name" value="tand_rpt_95"/>
    <property type="match status" value="10"/>
</dbReference>
<gene>
    <name evidence="7" type="ORF">DKW60_12910</name>
</gene>
<evidence type="ECO:0000259" key="6">
    <source>
        <dbReference type="PROSITE" id="PS51123"/>
    </source>
</evidence>
<dbReference type="OrthoDB" id="5902819at2"/>
<evidence type="ECO:0000256" key="1">
    <source>
        <dbReference type="ARBA" id="ARBA00004370"/>
    </source>
</evidence>
<name>A0A317CGA5_9GAMM</name>
<keyword evidence="2 3" id="KW-0472">Membrane</keyword>
<evidence type="ECO:0000256" key="2">
    <source>
        <dbReference type="ARBA" id="ARBA00023136"/>
    </source>
</evidence>
<accession>A0A317CGA5</accession>
<evidence type="ECO:0000256" key="3">
    <source>
        <dbReference type="PROSITE-ProRule" id="PRU00473"/>
    </source>
</evidence>
<feature type="compositionally biased region" description="Low complexity" evidence="4">
    <location>
        <begin position="304"/>
        <end position="315"/>
    </location>
</feature>
<dbReference type="PRINTS" id="PR01021">
    <property type="entry name" value="OMPADOMAIN"/>
</dbReference>
<evidence type="ECO:0000313" key="8">
    <source>
        <dbReference type="Proteomes" id="UP000245539"/>
    </source>
</evidence>
<reference evidence="7 8" key="1">
    <citation type="submission" date="2018-05" db="EMBL/GenBank/DDBJ databases">
        <title>Leucothrix arctica sp. nov., isolated from Arctic seawater.</title>
        <authorList>
            <person name="Choi A."/>
            <person name="Baek K."/>
        </authorList>
    </citation>
    <scope>NUCLEOTIDE SEQUENCE [LARGE SCALE GENOMIC DNA]</scope>
    <source>
        <strain evidence="7 8">JCM 18388</strain>
    </source>
</reference>
<dbReference type="Gene3D" id="3.30.1330.60">
    <property type="entry name" value="OmpA-like domain"/>
    <property type="match status" value="1"/>
</dbReference>
<proteinExistence type="predicted"/>
<feature type="chain" id="PRO_5016439975" description="OmpA-like domain-containing protein" evidence="5">
    <location>
        <begin position="31"/>
        <end position="1553"/>
    </location>
</feature>
<dbReference type="SUPFAM" id="SSF103088">
    <property type="entry name" value="OmpA-like"/>
    <property type="match status" value="1"/>
</dbReference>
<dbReference type="GO" id="GO:0016020">
    <property type="term" value="C:membrane"/>
    <property type="evidence" value="ECO:0007669"/>
    <property type="project" value="UniProtKB-SubCell"/>
</dbReference>